<name>A0A6C0F533_9ZZZZ</name>
<dbReference type="EMBL" id="MN738786">
    <property type="protein sequence ID" value="QHT36887.1"/>
    <property type="molecule type" value="Genomic_DNA"/>
</dbReference>
<evidence type="ECO:0008006" key="2">
    <source>
        <dbReference type="Google" id="ProtNLM"/>
    </source>
</evidence>
<dbReference type="AlphaFoldDB" id="A0A6C0F533"/>
<organism evidence="1">
    <name type="scientific">viral metagenome</name>
    <dbReference type="NCBI Taxonomy" id="1070528"/>
    <lineage>
        <taxon>unclassified sequences</taxon>
        <taxon>metagenomes</taxon>
        <taxon>organismal metagenomes</taxon>
    </lineage>
</organism>
<accession>A0A6C0F533</accession>
<sequence length="197" mass="22544">MEDNTHLENPMIVSVKPPTLSSEEILPGYSGDGYCDIPKDTNNSTLCWNCVRKIETETNLPIKYENGSFYVYGSFCCFGCAARYLLDTYHNQEMWEKYVLLNYYYNSMCQKQGEHVNPVPDKRLLSVFGGEMSYTEYHSESSKNIGAVSIPPVFVVNHVVHGNDSRYKQSDDGKSELKLFRKNPIKKHTILDKLSNT</sequence>
<proteinExistence type="predicted"/>
<evidence type="ECO:0000313" key="1">
    <source>
        <dbReference type="EMBL" id="QHT36887.1"/>
    </source>
</evidence>
<protein>
    <recommendedName>
        <fullName evidence="2">MYM-type domain-containing protein</fullName>
    </recommendedName>
</protein>
<reference evidence="1" key="1">
    <citation type="journal article" date="2020" name="Nature">
        <title>Giant virus diversity and host interactions through global metagenomics.</title>
        <authorList>
            <person name="Schulz F."/>
            <person name="Roux S."/>
            <person name="Paez-Espino D."/>
            <person name="Jungbluth S."/>
            <person name="Walsh D.A."/>
            <person name="Denef V.J."/>
            <person name="McMahon K.D."/>
            <person name="Konstantinidis K.T."/>
            <person name="Eloe-Fadrosh E.A."/>
            <person name="Kyrpides N.C."/>
            <person name="Woyke T."/>
        </authorList>
    </citation>
    <scope>NUCLEOTIDE SEQUENCE</scope>
    <source>
        <strain evidence="1">GVMAG-S-ERX555967-130</strain>
    </source>
</reference>